<dbReference type="RefSeq" id="WP_171226439.1">
    <property type="nucleotide sequence ID" value="NZ_CP053085.1"/>
</dbReference>
<keyword evidence="5 7" id="KW-0472">Membrane</keyword>
<proteinExistence type="inferred from homology"/>
<evidence type="ECO:0000256" key="4">
    <source>
        <dbReference type="ARBA" id="ARBA00022989"/>
    </source>
</evidence>
<evidence type="ECO:0000256" key="7">
    <source>
        <dbReference type="SAM" id="Phobius"/>
    </source>
</evidence>
<dbReference type="PANTHER" id="PTHR45724:SF13">
    <property type="entry name" value="AQUAPORIN NIP1-1-RELATED"/>
    <property type="match status" value="1"/>
</dbReference>
<dbReference type="Pfam" id="PF00230">
    <property type="entry name" value="MIP"/>
    <property type="match status" value="1"/>
</dbReference>
<gene>
    <name evidence="8" type="ORF">HKW67_16505</name>
</gene>
<feature type="transmembrane region" description="Helical" evidence="7">
    <location>
        <begin position="45"/>
        <end position="66"/>
    </location>
</feature>
<name>A0A6M4IU38_9BACT</name>
<feature type="transmembrane region" description="Helical" evidence="7">
    <location>
        <begin position="158"/>
        <end position="178"/>
    </location>
</feature>
<keyword evidence="4 7" id="KW-1133">Transmembrane helix</keyword>
<dbReference type="InterPro" id="IPR023271">
    <property type="entry name" value="Aquaporin-like"/>
</dbReference>
<reference evidence="8 9" key="1">
    <citation type="submission" date="2020-05" db="EMBL/GenBank/DDBJ databases">
        <title>Complete genome sequence of Gemmatimonas greenlandica TET16.</title>
        <authorList>
            <person name="Zeng Y."/>
        </authorList>
    </citation>
    <scope>NUCLEOTIDE SEQUENCE [LARGE SCALE GENOMIC DNA]</scope>
    <source>
        <strain evidence="8 9">TET16</strain>
    </source>
</reference>
<feature type="transmembrane region" description="Helical" evidence="7">
    <location>
        <begin position="12"/>
        <end position="33"/>
    </location>
</feature>
<dbReference type="PROSITE" id="PS00221">
    <property type="entry name" value="MIP"/>
    <property type="match status" value="1"/>
</dbReference>
<evidence type="ECO:0000256" key="6">
    <source>
        <dbReference type="RuleBase" id="RU000477"/>
    </source>
</evidence>
<dbReference type="InterPro" id="IPR000425">
    <property type="entry name" value="MIP"/>
</dbReference>
<dbReference type="SUPFAM" id="SSF81338">
    <property type="entry name" value="Aquaporin-like"/>
    <property type="match status" value="1"/>
</dbReference>
<dbReference type="AlphaFoldDB" id="A0A6M4IU38"/>
<dbReference type="KEGG" id="ggr:HKW67_16505"/>
<dbReference type="Gene3D" id="1.20.1080.10">
    <property type="entry name" value="Glycerol uptake facilitator protein"/>
    <property type="match status" value="1"/>
</dbReference>
<feature type="transmembrane region" description="Helical" evidence="7">
    <location>
        <begin position="87"/>
        <end position="108"/>
    </location>
</feature>
<protein>
    <submittedName>
        <fullName evidence="8">Aquaporin</fullName>
    </submittedName>
</protein>
<dbReference type="GO" id="GO:0016020">
    <property type="term" value="C:membrane"/>
    <property type="evidence" value="ECO:0007669"/>
    <property type="project" value="UniProtKB-SubCell"/>
</dbReference>
<comment type="subcellular location">
    <subcellularLocation>
        <location evidence="1">Membrane</location>
        <topology evidence="1">Multi-pass membrane protein</topology>
    </subcellularLocation>
</comment>
<sequence length="239" mass="24144">MSDAAGRPDLRCYFAEALGTFALVAIGPGAAMVSASRGAFGHSGVALAFGLAVALIVAASGHLGGAHINPAVTLGFWSVRRFPTRDVLPYIIAQCTGAIAASALLGWLLGPVGSYGATTPSVSLARAFVIEMGYTGLLGFVIMAVATDDRAPGSVAPFVLGATVYAGALVTGPLTGGSFNPARTLGPAVFGGIWTAHWLYWAAPVVGMIAGMQLYNVVRRANVPSVASRGVATGVEAPL</sequence>
<dbReference type="InterPro" id="IPR022357">
    <property type="entry name" value="MIP_CS"/>
</dbReference>
<comment type="similarity">
    <text evidence="6">Belongs to the MIP/aquaporin (TC 1.A.8) family.</text>
</comment>
<evidence type="ECO:0000256" key="3">
    <source>
        <dbReference type="ARBA" id="ARBA00022692"/>
    </source>
</evidence>
<evidence type="ECO:0000256" key="5">
    <source>
        <dbReference type="ARBA" id="ARBA00023136"/>
    </source>
</evidence>
<dbReference type="Proteomes" id="UP000500938">
    <property type="component" value="Chromosome"/>
</dbReference>
<evidence type="ECO:0000313" key="8">
    <source>
        <dbReference type="EMBL" id="QJR37006.1"/>
    </source>
</evidence>
<feature type="transmembrane region" description="Helical" evidence="7">
    <location>
        <begin position="198"/>
        <end position="218"/>
    </location>
</feature>
<keyword evidence="3 6" id="KW-0812">Transmembrane</keyword>
<dbReference type="PRINTS" id="PR00783">
    <property type="entry name" value="MINTRINSICP"/>
</dbReference>
<evidence type="ECO:0000313" key="9">
    <source>
        <dbReference type="Proteomes" id="UP000500938"/>
    </source>
</evidence>
<dbReference type="PANTHER" id="PTHR45724">
    <property type="entry name" value="AQUAPORIN NIP2-1"/>
    <property type="match status" value="1"/>
</dbReference>
<dbReference type="GO" id="GO:0015267">
    <property type="term" value="F:channel activity"/>
    <property type="evidence" value="ECO:0007669"/>
    <property type="project" value="InterPro"/>
</dbReference>
<organism evidence="8 9">
    <name type="scientific">Gemmatimonas groenlandica</name>
    <dbReference type="NCBI Taxonomy" id="2732249"/>
    <lineage>
        <taxon>Bacteria</taxon>
        <taxon>Pseudomonadati</taxon>
        <taxon>Gemmatimonadota</taxon>
        <taxon>Gemmatimonadia</taxon>
        <taxon>Gemmatimonadales</taxon>
        <taxon>Gemmatimonadaceae</taxon>
        <taxon>Gemmatimonas</taxon>
    </lineage>
</organism>
<keyword evidence="9" id="KW-1185">Reference proteome</keyword>
<dbReference type="EMBL" id="CP053085">
    <property type="protein sequence ID" value="QJR37006.1"/>
    <property type="molecule type" value="Genomic_DNA"/>
</dbReference>
<feature type="transmembrane region" description="Helical" evidence="7">
    <location>
        <begin position="128"/>
        <end position="146"/>
    </location>
</feature>
<evidence type="ECO:0000256" key="1">
    <source>
        <dbReference type="ARBA" id="ARBA00004141"/>
    </source>
</evidence>
<evidence type="ECO:0000256" key="2">
    <source>
        <dbReference type="ARBA" id="ARBA00022448"/>
    </source>
</evidence>
<dbReference type="InterPro" id="IPR034294">
    <property type="entry name" value="Aquaporin_transptr"/>
</dbReference>
<accession>A0A6M4IU38</accession>
<keyword evidence="2 6" id="KW-0813">Transport</keyword>